<dbReference type="Proteomes" id="UP000323000">
    <property type="component" value="Chromosome 3"/>
</dbReference>
<reference evidence="9" key="1">
    <citation type="journal article" date="2019" name="Gigascience">
        <title>De novo genome assembly of the endangered Acer yangbiense, a plant species with extremely small populations endemic to Yunnan Province, China.</title>
        <authorList>
            <person name="Yang J."/>
            <person name="Wariss H.M."/>
            <person name="Tao L."/>
            <person name="Zhang R."/>
            <person name="Yun Q."/>
            <person name="Hollingsworth P."/>
            <person name="Dao Z."/>
            <person name="Luo G."/>
            <person name="Guo H."/>
            <person name="Ma Y."/>
            <person name="Sun W."/>
        </authorList>
    </citation>
    <scope>NUCLEOTIDE SEQUENCE [LARGE SCALE GENOMIC DNA]</scope>
    <source>
        <strain evidence="9">cv. Malutang</strain>
    </source>
</reference>
<dbReference type="GO" id="GO:0005576">
    <property type="term" value="C:extracellular region"/>
    <property type="evidence" value="ECO:0007669"/>
    <property type="project" value="UniProtKB-SubCell"/>
</dbReference>
<evidence type="ECO:0000313" key="8">
    <source>
        <dbReference type="EMBL" id="TXG66799.1"/>
    </source>
</evidence>
<evidence type="ECO:0000256" key="7">
    <source>
        <dbReference type="SAM" id="Phobius"/>
    </source>
</evidence>
<dbReference type="GO" id="GO:0033612">
    <property type="term" value="F:receptor serine/threonine kinase binding"/>
    <property type="evidence" value="ECO:0007669"/>
    <property type="project" value="TreeGrafter"/>
</dbReference>
<keyword evidence="9" id="KW-1185">Reference proteome</keyword>
<protein>
    <submittedName>
        <fullName evidence="8">Uncharacterized protein</fullName>
    </submittedName>
</protein>
<evidence type="ECO:0000256" key="1">
    <source>
        <dbReference type="ARBA" id="ARBA00004239"/>
    </source>
</evidence>
<sequence length="127" mass="14731">MASLLMINLIWYLCMLIVFISFSSFEARFLDGPNMFLKNGNSGASEHIIFRQVSKTSMEKQEIIEKHFKSKKQELLRDAADEKRVLKMESAKKMFKESVRRQEALGNFFESKRVSPGGPDPHHHKLL</sequence>
<proteinExistence type="inferred from homology"/>
<evidence type="ECO:0000313" key="9">
    <source>
        <dbReference type="Proteomes" id="UP000323000"/>
    </source>
</evidence>
<evidence type="ECO:0000256" key="5">
    <source>
        <dbReference type="ARBA" id="ARBA00023180"/>
    </source>
</evidence>
<keyword evidence="7" id="KW-1133">Transmembrane helix</keyword>
<evidence type="ECO:0000256" key="3">
    <source>
        <dbReference type="ARBA" id="ARBA00022525"/>
    </source>
</evidence>
<evidence type="ECO:0000256" key="2">
    <source>
        <dbReference type="ARBA" id="ARBA00005416"/>
    </source>
</evidence>
<keyword evidence="7" id="KW-0812">Transmembrane</keyword>
<comment type="subcellular location">
    <subcellularLocation>
        <location evidence="1">Secreted</location>
        <location evidence="1">Extracellular space</location>
    </subcellularLocation>
</comment>
<feature type="transmembrane region" description="Helical" evidence="7">
    <location>
        <begin position="6"/>
        <end position="25"/>
    </location>
</feature>
<dbReference type="PANTHER" id="PTHR33869:SF5">
    <property type="entry name" value="CLAVATA3_ESR (CLE)-RELATED PROTEIN 4"/>
    <property type="match status" value="1"/>
</dbReference>
<organism evidence="8 9">
    <name type="scientific">Acer yangbiense</name>
    <dbReference type="NCBI Taxonomy" id="1000413"/>
    <lineage>
        <taxon>Eukaryota</taxon>
        <taxon>Viridiplantae</taxon>
        <taxon>Streptophyta</taxon>
        <taxon>Embryophyta</taxon>
        <taxon>Tracheophyta</taxon>
        <taxon>Spermatophyta</taxon>
        <taxon>Magnoliopsida</taxon>
        <taxon>eudicotyledons</taxon>
        <taxon>Gunneridae</taxon>
        <taxon>Pentapetalae</taxon>
        <taxon>rosids</taxon>
        <taxon>malvids</taxon>
        <taxon>Sapindales</taxon>
        <taxon>Sapindaceae</taxon>
        <taxon>Hippocastanoideae</taxon>
        <taxon>Acereae</taxon>
        <taxon>Acer</taxon>
    </lineage>
</organism>
<keyword evidence="3" id="KW-0964">Secreted</keyword>
<keyword evidence="4" id="KW-0732">Signal</keyword>
<comment type="similarity">
    <text evidence="2">Belongs to the CLV3/ESR signal peptide family.</text>
</comment>
<dbReference type="EMBL" id="VAHF01000003">
    <property type="protein sequence ID" value="TXG66799.1"/>
    <property type="molecule type" value="Genomic_DNA"/>
</dbReference>
<gene>
    <name evidence="8" type="ORF">EZV62_008074</name>
</gene>
<dbReference type="OrthoDB" id="1413556at2759"/>
<accession>A0A5C7ID42</accession>
<name>A0A5C7ID42_9ROSI</name>
<keyword evidence="5" id="KW-0325">Glycoprotein</keyword>
<dbReference type="AlphaFoldDB" id="A0A5C7ID42"/>
<keyword evidence="7" id="KW-0472">Membrane</keyword>
<dbReference type="InterPro" id="IPR039616">
    <property type="entry name" value="CLE1-4"/>
</dbReference>
<dbReference type="PANTHER" id="PTHR33869">
    <property type="entry name" value="CLAVATA3/ESR (CLE)-RELATED PROTEIN 3"/>
    <property type="match status" value="1"/>
</dbReference>
<comment type="caution">
    <text evidence="8">The sequence shown here is derived from an EMBL/GenBank/DDBJ whole genome shotgun (WGS) entry which is preliminary data.</text>
</comment>
<keyword evidence="6" id="KW-0379">Hydroxylation</keyword>
<evidence type="ECO:0000256" key="4">
    <source>
        <dbReference type="ARBA" id="ARBA00022729"/>
    </source>
</evidence>
<evidence type="ECO:0000256" key="6">
    <source>
        <dbReference type="ARBA" id="ARBA00023278"/>
    </source>
</evidence>